<organism evidence="2 3">
    <name type="scientific">Papaver atlanticum</name>
    <dbReference type="NCBI Taxonomy" id="357466"/>
    <lineage>
        <taxon>Eukaryota</taxon>
        <taxon>Viridiplantae</taxon>
        <taxon>Streptophyta</taxon>
        <taxon>Embryophyta</taxon>
        <taxon>Tracheophyta</taxon>
        <taxon>Spermatophyta</taxon>
        <taxon>Magnoliopsida</taxon>
        <taxon>Ranunculales</taxon>
        <taxon>Papaveraceae</taxon>
        <taxon>Papaveroideae</taxon>
        <taxon>Papaver</taxon>
    </lineage>
</organism>
<protein>
    <submittedName>
        <fullName evidence="2">Uncharacterized protein</fullName>
    </submittedName>
</protein>
<reference evidence="2" key="1">
    <citation type="submission" date="2022-04" db="EMBL/GenBank/DDBJ databases">
        <title>A functionally conserved STORR gene fusion in Papaver species that diverged 16.8 million years ago.</title>
        <authorList>
            <person name="Catania T."/>
        </authorList>
    </citation>
    <scope>NUCLEOTIDE SEQUENCE</scope>
    <source>
        <strain evidence="2">S-188037</strain>
    </source>
</reference>
<name>A0AAD4XAB9_9MAGN</name>
<accession>A0AAD4XAB9</accession>
<keyword evidence="3" id="KW-1185">Reference proteome</keyword>
<evidence type="ECO:0000313" key="2">
    <source>
        <dbReference type="EMBL" id="KAI3871118.1"/>
    </source>
</evidence>
<dbReference type="AlphaFoldDB" id="A0AAD4XAB9"/>
<sequence>MTISKNKRTSKGEKGGKKSNTSFSFPVCAGWCCEVRYLVVVDDLELEITEDGVNATRLGIVTYNASVRHSDEYTTGIEYT</sequence>
<dbReference type="EMBL" id="JAJJMB010013076">
    <property type="protein sequence ID" value="KAI3871118.1"/>
    <property type="molecule type" value="Genomic_DNA"/>
</dbReference>
<dbReference type="Proteomes" id="UP001202328">
    <property type="component" value="Unassembled WGS sequence"/>
</dbReference>
<gene>
    <name evidence="2" type="ORF">MKW98_015018</name>
</gene>
<evidence type="ECO:0000256" key="1">
    <source>
        <dbReference type="SAM" id="MobiDB-lite"/>
    </source>
</evidence>
<comment type="caution">
    <text evidence="2">The sequence shown here is derived from an EMBL/GenBank/DDBJ whole genome shotgun (WGS) entry which is preliminary data.</text>
</comment>
<feature type="region of interest" description="Disordered" evidence="1">
    <location>
        <begin position="1"/>
        <end position="22"/>
    </location>
</feature>
<evidence type="ECO:0000313" key="3">
    <source>
        <dbReference type="Proteomes" id="UP001202328"/>
    </source>
</evidence>
<proteinExistence type="predicted"/>